<dbReference type="Proteomes" id="UP001556367">
    <property type="component" value="Unassembled WGS sequence"/>
</dbReference>
<name>A0ABR3JJL6_9AGAR</name>
<reference evidence="13" key="1">
    <citation type="submission" date="2024-06" db="EMBL/GenBank/DDBJ databases">
        <title>Multi-omics analyses provide insights into the biosynthesis of the anticancer antibiotic pleurotin in Hohenbuehelia grisea.</title>
        <authorList>
            <person name="Weaver J.A."/>
            <person name="Alberti F."/>
        </authorList>
    </citation>
    <scope>NUCLEOTIDE SEQUENCE [LARGE SCALE GENOMIC DNA]</scope>
    <source>
        <strain evidence="13">T-177</strain>
    </source>
</reference>
<feature type="signal peptide" evidence="10">
    <location>
        <begin position="1"/>
        <end position="18"/>
    </location>
</feature>
<keyword evidence="3" id="KW-0479">Metal-binding</keyword>
<keyword evidence="6" id="KW-0862">Zinc</keyword>
<evidence type="ECO:0000256" key="2">
    <source>
        <dbReference type="ARBA" id="ARBA00022670"/>
    </source>
</evidence>
<dbReference type="EMBL" id="JASNQZ010000006">
    <property type="protein sequence ID" value="KAL0955717.1"/>
    <property type="molecule type" value="Genomic_DNA"/>
</dbReference>
<comment type="similarity">
    <text evidence="1">Belongs to the peptidase M43B family.</text>
</comment>
<evidence type="ECO:0000256" key="8">
    <source>
        <dbReference type="ARBA" id="ARBA00023157"/>
    </source>
</evidence>
<protein>
    <recommendedName>
        <fullName evidence="11">Peptidase M43 pregnancy-associated plasma-A domain-containing protein</fullName>
    </recommendedName>
</protein>
<dbReference type="SUPFAM" id="SSF55486">
    <property type="entry name" value="Metalloproteases ('zincins'), catalytic domain"/>
    <property type="match status" value="1"/>
</dbReference>
<dbReference type="Gene3D" id="3.40.390.10">
    <property type="entry name" value="Collagenase (Catalytic Domain)"/>
    <property type="match status" value="1"/>
</dbReference>
<evidence type="ECO:0000259" key="11">
    <source>
        <dbReference type="Pfam" id="PF05572"/>
    </source>
</evidence>
<organism evidence="12 13">
    <name type="scientific">Hohenbuehelia grisea</name>
    <dbReference type="NCBI Taxonomy" id="104357"/>
    <lineage>
        <taxon>Eukaryota</taxon>
        <taxon>Fungi</taxon>
        <taxon>Dikarya</taxon>
        <taxon>Basidiomycota</taxon>
        <taxon>Agaricomycotina</taxon>
        <taxon>Agaricomycetes</taxon>
        <taxon>Agaricomycetidae</taxon>
        <taxon>Agaricales</taxon>
        <taxon>Pleurotineae</taxon>
        <taxon>Pleurotaceae</taxon>
        <taxon>Hohenbuehelia</taxon>
    </lineage>
</organism>
<keyword evidence="13" id="KW-1185">Reference proteome</keyword>
<evidence type="ECO:0000256" key="6">
    <source>
        <dbReference type="ARBA" id="ARBA00022833"/>
    </source>
</evidence>
<evidence type="ECO:0000256" key="9">
    <source>
        <dbReference type="SAM" id="MobiDB-lite"/>
    </source>
</evidence>
<dbReference type="InterPro" id="IPR008754">
    <property type="entry name" value="Peptidase_M43"/>
</dbReference>
<evidence type="ECO:0000313" key="12">
    <source>
        <dbReference type="EMBL" id="KAL0955717.1"/>
    </source>
</evidence>
<proteinExistence type="inferred from homology"/>
<dbReference type="CDD" id="cd04275">
    <property type="entry name" value="ZnMc_pappalysin_like"/>
    <property type="match status" value="1"/>
</dbReference>
<evidence type="ECO:0000256" key="4">
    <source>
        <dbReference type="ARBA" id="ARBA00022729"/>
    </source>
</evidence>
<feature type="domain" description="Peptidase M43 pregnancy-associated plasma-A" evidence="11">
    <location>
        <begin position="158"/>
        <end position="277"/>
    </location>
</feature>
<evidence type="ECO:0000256" key="5">
    <source>
        <dbReference type="ARBA" id="ARBA00022801"/>
    </source>
</evidence>
<comment type="caution">
    <text evidence="12">The sequence shown here is derived from an EMBL/GenBank/DDBJ whole genome shotgun (WGS) entry which is preliminary data.</text>
</comment>
<keyword evidence="7" id="KW-0482">Metalloprotease</keyword>
<keyword evidence="8" id="KW-1015">Disulfide bond</keyword>
<keyword evidence="5" id="KW-0378">Hydrolase</keyword>
<evidence type="ECO:0000256" key="1">
    <source>
        <dbReference type="ARBA" id="ARBA00008721"/>
    </source>
</evidence>
<keyword evidence="4 10" id="KW-0732">Signal</keyword>
<dbReference type="InterPro" id="IPR024079">
    <property type="entry name" value="MetalloPept_cat_dom_sf"/>
</dbReference>
<evidence type="ECO:0000313" key="13">
    <source>
        <dbReference type="Proteomes" id="UP001556367"/>
    </source>
</evidence>
<sequence>MILYLFFAHIASSYLALANPVAILSASQCGTHISTEKMIAAEKHFATNKVSFDGLRTTASAVNVYFHTIEKDSKREGYVSDAVVNKQIQALNEHYAGSGMRFVLKNTTRTISADWFSSAFPKSNGQAAMKKHLRQGGASDLNIYTVGFENAENPDLLGYATFPSDVKSDLEDDGVVVHYSSLPGGSKKGYNEGKILTHEVGHWAGLLHTFQGGCEGEGDGVADTPAQASATKGCPEKRDSCPDQPGLDPINNFMDYSNTDCQTQFTPGQRARMKEQMATYRGIKL</sequence>
<evidence type="ECO:0000256" key="10">
    <source>
        <dbReference type="SAM" id="SignalP"/>
    </source>
</evidence>
<feature type="region of interest" description="Disordered" evidence="9">
    <location>
        <begin position="220"/>
        <end position="242"/>
    </location>
</feature>
<gene>
    <name evidence="12" type="ORF">HGRIS_001937</name>
</gene>
<dbReference type="PANTHER" id="PTHR47466">
    <property type="match status" value="1"/>
</dbReference>
<dbReference type="PANTHER" id="PTHR47466:SF1">
    <property type="entry name" value="METALLOPROTEASE MEP1 (AFU_ORTHOLOGUE AFUA_1G07730)-RELATED"/>
    <property type="match status" value="1"/>
</dbReference>
<feature type="chain" id="PRO_5045713270" description="Peptidase M43 pregnancy-associated plasma-A domain-containing protein" evidence="10">
    <location>
        <begin position="19"/>
        <end position="285"/>
    </location>
</feature>
<evidence type="ECO:0000256" key="3">
    <source>
        <dbReference type="ARBA" id="ARBA00022723"/>
    </source>
</evidence>
<accession>A0ABR3JJL6</accession>
<dbReference type="Pfam" id="PF05572">
    <property type="entry name" value="Peptidase_M43"/>
    <property type="match status" value="1"/>
</dbReference>
<keyword evidence="2" id="KW-0645">Protease</keyword>
<evidence type="ECO:0000256" key="7">
    <source>
        <dbReference type="ARBA" id="ARBA00023049"/>
    </source>
</evidence>